<reference evidence="3 4" key="1">
    <citation type="submission" date="2024-10" db="EMBL/GenBank/DDBJ databases">
        <title>The Natural Products Discovery Center: Release of the First 8490 Sequenced Strains for Exploring Actinobacteria Biosynthetic Diversity.</title>
        <authorList>
            <person name="Kalkreuter E."/>
            <person name="Kautsar S.A."/>
            <person name="Yang D."/>
            <person name="Bader C.D."/>
            <person name="Teijaro C.N."/>
            <person name="Fluegel L."/>
            <person name="Davis C.M."/>
            <person name="Simpson J.R."/>
            <person name="Lauterbach L."/>
            <person name="Steele A.D."/>
            <person name="Gui C."/>
            <person name="Meng S."/>
            <person name="Li G."/>
            <person name="Viehrig K."/>
            <person name="Ye F."/>
            <person name="Su P."/>
            <person name="Kiefer A.F."/>
            <person name="Nichols A."/>
            <person name="Cepeda A.J."/>
            <person name="Yan W."/>
            <person name="Fan B."/>
            <person name="Jiang Y."/>
            <person name="Adhikari A."/>
            <person name="Zheng C.-J."/>
            <person name="Schuster L."/>
            <person name="Cowan T.M."/>
            <person name="Smanski M.J."/>
            <person name="Chevrette M.G."/>
            <person name="De Carvalho L.P.S."/>
            <person name="Shen B."/>
        </authorList>
    </citation>
    <scope>NUCLEOTIDE SEQUENCE [LARGE SCALE GENOMIC DNA]</scope>
    <source>
        <strain evidence="3 4">NPDC053346</strain>
    </source>
</reference>
<organism evidence="3 4">
    <name type="scientific">Streptomyces bikiniensis</name>
    <dbReference type="NCBI Taxonomy" id="1896"/>
    <lineage>
        <taxon>Bacteria</taxon>
        <taxon>Bacillati</taxon>
        <taxon>Actinomycetota</taxon>
        <taxon>Actinomycetes</taxon>
        <taxon>Kitasatosporales</taxon>
        <taxon>Streptomycetaceae</taxon>
        <taxon>Streptomyces</taxon>
    </lineage>
</organism>
<feature type="transmembrane region" description="Helical" evidence="2">
    <location>
        <begin position="6"/>
        <end position="26"/>
    </location>
</feature>
<dbReference type="Proteomes" id="UP001614391">
    <property type="component" value="Unassembled WGS sequence"/>
</dbReference>
<evidence type="ECO:0000313" key="3">
    <source>
        <dbReference type="EMBL" id="MFI9122546.1"/>
    </source>
</evidence>
<gene>
    <name evidence="3" type="ORF">ACIGW0_24695</name>
</gene>
<dbReference type="EMBL" id="JBITYT010000011">
    <property type="protein sequence ID" value="MFI9122546.1"/>
    <property type="molecule type" value="Genomic_DNA"/>
</dbReference>
<keyword evidence="2" id="KW-0812">Transmembrane</keyword>
<evidence type="ECO:0000256" key="1">
    <source>
        <dbReference type="SAM" id="MobiDB-lite"/>
    </source>
</evidence>
<sequence length="64" mass="6196">MPGSAAVVGFDAIGAAAYTAPALASVRGPGRSGRRRGPPPPGPVEGGPGKPVGLPDEPVVREPA</sequence>
<comment type="caution">
    <text evidence="3">The sequence shown here is derived from an EMBL/GenBank/DDBJ whole genome shotgun (WGS) entry which is preliminary data.</text>
</comment>
<keyword evidence="4" id="KW-1185">Reference proteome</keyword>
<keyword evidence="2" id="KW-1133">Transmembrane helix</keyword>
<accession>A0ABW8CY62</accession>
<evidence type="ECO:0000256" key="2">
    <source>
        <dbReference type="SAM" id="Phobius"/>
    </source>
</evidence>
<proteinExistence type="predicted"/>
<protein>
    <submittedName>
        <fullName evidence="3">Uncharacterized protein</fullName>
    </submittedName>
</protein>
<keyword evidence="2" id="KW-0472">Membrane</keyword>
<evidence type="ECO:0000313" key="4">
    <source>
        <dbReference type="Proteomes" id="UP001614391"/>
    </source>
</evidence>
<feature type="region of interest" description="Disordered" evidence="1">
    <location>
        <begin position="23"/>
        <end position="64"/>
    </location>
</feature>
<name>A0ABW8CY62_STRBI</name>
<dbReference type="RefSeq" id="WP_399618597.1">
    <property type="nucleotide sequence ID" value="NZ_JBITYT010000011.1"/>
</dbReference>